<sequence length="1136" mass="124395">MNNINNFGGLRGPFHGAAHAENAAVNAEQNPPSLSQNPSAQAGVHPTLVGQGVDDSVASVLSGIRNTDDDGSRKKRSADQPDTIGARAVADARLAKDYARVSALYVLQTLRYPLDVPVAAQSTLGRWRTQLDNAFKSAGFLEWAKDQGLDTAELKLKPSTGELTGTVGDKRHTFSLLDTSGWSDVSRTLLSIAKTIAPEPDQTLDYPWPVGKVPIFEVSRFYNQPAFVTPRQAIVQLKKLKERARFTFEQMPYASRRSPEALQQQQVALGDDANTHALIKALALQVDDTTGRIDLSKVIVPIDPHSTYCRDSDEPLGEVSVVDLLEAYELHVPKNVKAARNLANALSFDLAHRAPEEDRGCAPFLIRSTDAAVLGAETQAQVREIAAQWKSLSKPATPTAQAKQGADSLMGRLACKLPNSLRQAIKDDPAAALDKLIRLPDAKALGRKIQEALKGVETPTSAIEYLCVALALDLDSAVGASRQNLMGYNVYGQENIGASPVEIMKRFIRYLEGTVGVEIAPMAAHLLLSVSAPELLAKDLPPNLVYGSHPWASYSIEALRIEKQVPGAVANMTYSQVMLYGQTQPISTQEFDQLKEVRRGPVTDWAVANEVISARADNVYSAADYNLSVKALLKQQKELGWASKVLTESPPTRKEMALSALRRVFPGEGIDFEQKVIEDTGERWPFNVGYSLADIYMSGELYTKVWQSNDEQAVPYNKRRARFHELTPDINSAFDAAFSKYQARKEAAFNTLFRYHTSLMPVTDRERLKNSTISFYAVRKTYDGENYIKQQNHERAVPYGEPSPQEVESLTGRQGVLIQADRGNGLFDYYSYFPAQAKIVKEPGLSHALVSRPQKPWAGPLRNDRGDVLRIDDNPYHGAPPKEHVRSRVLVERLALPNTNRSGAHEPSDSAEGLKGGYFSKRSRELGAIVTGHFLPGFAQERTAAKGVTDREQERITNKKLNDFFLSLAPFHDGIKAALNGDVSGAALELGFDIFGFLIPGAGHARKALNAGRGVLKSLACGVVKGVAASFAFDDFLKAPNNIRTGIKAVGREVGHVASAFPKVLALTVKHFDPQKVYKHNDVVRNFHQKVTGGGGEMKRVTAIFLHGGWYAYNLITKAPYGVQLVQYGLVEAATA</sequence>
<evidence type="ECO:0000313" key="5">
    <source>
        <dbReference type="Proteomes" id="UP000748067"/>
    </source>
</evidence>
<dbReference type="RefSeq" id="WP_130908747.1">
    <property type="nucleotide sequence ID" value="NZ_JXDI01000001.1"/>
</dbReference>
<dbReference type="OrthoDB" id="6989816at2"/>
<proteinExistence type="predicted"/>
<evidence type="ECO:0000256" key="1">
    <source>
        <dbReference type="SAM" id="MobiDB-lite"/>
    </source>
</evidence>
<evidence type="ECO:0000313" key="2">
    <source>
        <dbReference type="EMBL" id="KAF2409708.1"/>
    </source>
</evidence>
<name>A0A1G9X145_9PSED</name>
<keyword evidence="5" id="KW-1185">Reference proteome</keyword>
<accession>A0A1G9X145</accession>
<gene>
    <name evidence="2" type="ORF">PSAN_21230</name>
    <name evidence="3" type="ORF">SAMN04490179_1496</name>
</gene>
<dbReference type="EMBL" id="LT629704">
    <property type="protein sequence ID" value="SDM90166.1"/>
    <property type="molecule type" value="Genomic_DNA"/>
</dbReference>
<dbReference type="Proteomes" id="UP000748067">
    <property type="component" value="Unassembled WGS sequence"/>
</dbReference>
<feature type="region of interest" description="Disordered" evidence="1">
    <location>
        <begin position="27"/>
        <end position="48"/>
    </location>
</feature>
<evidence type="ECO:0000313" key="4">
    <source>
        <dbReference type="Proteomes" id="UP000182470"/>
    </source>
</evidence>
<feature type="compositionally biased region" description="Polar residues" evidence="1">
    <location>
        <begin position="29"/>
        <end position="40"/>
    </location>
</feature>
<reference evidence="3 4" key="2">
    <citation type="submission" date="2016-10" db="EMBL/GenBank/DDBJ databases">
        <authorList>
            <person name="de Groot N.N."/>
        </authorList>
    </citation>
    <scope>NUCLEOTIDE SEQUENCE [LARGE SCALE GENOMIC DNA]</scope>
    <source>
        <strain evidence="3 4">BS2772</strain>
    </source>
</reference>
<dbReference type="AlphaFoldDB" id="A0A1G9X145"/>
<dbReference type="Proteomes" id="UP000182470">
    <property type="component" value="Chromosome I"/>
</dbReference>
<organism evidence="3 4">
    <name type="scientific">Pseudomonas antarctica</name>
    <dbReference type="NCBI Taxonomy" id="219572"/>
    <lineage>
        <taxon>Bacteria</taxon>
        <taxon>Pseudomonadati</taxon>
        <taxon>Pseudomonadota</taxon>
        <taxon>Gammaproteobacteria</taxon>
        <taxon>Pseudomonadales</taxon>
        <taxon>Pseudomonadaceae</taxon>
        <taxon>Pseudomonas</taxon>
    </lineage>
</organism>
<dbReference type="EMBL" id="JXDI01000001">
    <property type="protein sequence ID" value="KAF2409708.1"/>
    <property type="molecule type" value="Genomic_DNA"/>
</dbReference>
<reference evidence="2 5" key="1">
    <citation type="submission" date="2015-01" db="EMBL/GenBank/DDBJ databases">
        <title>Genome Sequence of Pseudomonas antarctica CMS 35.</title>
        <authorList>
            <person name="Voget S."/>
            <person name="Chow J."/>
            <person name="Daniel R."/>
            <person name="Streit W."/>
        </authorList>
    </citation>
    <scope>NUCLEOTIDE SEQUENCE [LARGE SCALE GENOMIC DNA]</scope>
    <source>
        <strain evidence="2 5">CMS 35</strain>
    </source>
</reference>
<evidence type="ECO:0000313" key="3">
    <source>
        <dbReference type="EMBL" id="SDM90166.1"/>
    </source>
</evidence>
<protein>
    <submittedName>
        <fullName evidence="3">Uncharacterized protein</fullName>
    </submittedName>
</protein>